<accession>A0A0E9P5L2</accession>
<dbReference type="AlphaFoldDB" id="A0A0E9P5L2"/>
<dbReference type="EMBL" id="GBXM01108791">
    <property type="protein sequence ID" value="JAG99785.1"/>
    <property type="molecule type" value="Transcribed_RNA"/>
</dbReference>
<reference evidence="1" key="2">
    <citation type="journal article" date="2015" name="Fish Shellfish Immunol.">
        <title>Early steps in the European eel (Anguilla anguilla)-Vibrio vulnificus interaction in the gills: Role of the RtxA13 toxin.</title>
        <authorList>
            <person name="Callol A."/>
            <person name="Pajuelo D."/>
            <person name="Ebbesson L."/>
            <person name="Teles M."/>
            <person name="MacKenzie S."/>
            <person name="Amaro C."/>
        </authorList>
    </citation>
    <scope>NUCLEOTIDE SEQUENCE</scope>
</reference>
<reference evidence="1" key="1">
    <citation type="submission" date="2014-11" db="EMBL/GenBank/DDBJ databases">
        <authorList>
            <person name="Amaro Gonzalez C."/>
        </authorList>
    </citation>
    <scope>NUCLEOTIDE SEQUENCE</scope>
</reference>
<name>A0A0E9P5L2_ANGAN</name>
<proteinExistence type="predicted"/>
<evidence type="ECO:0000313" key="1">
    <source>
        <dbReference type="EMBL" id="JAG99785.1"/>
    </source>
</evidence>
<sequence>MKTNPVTLTRIKVYFQHFNSSIKFLCRFPTFQQLSHVIDVFHI</sequence>
<organism evidence="1">
    <name type="scientific">Anguilla anguilla</name>
    <name type="common">European freshwater eel</name>
    <name type="synonym">Muraena anguilla</name>
    <dbReference type="NCBI Taxonomy" id="7936"/>
    <lineage>
        <taxon>Eukaryota</taxon>
        <taxon>Metazoa</taxon>
        <taxon>Chordata</taxon>
        <taxon>Craniata</taxon>
        <taxon>Vertebrata</taxon>
        <taxon>Euteleostomi</taxon>
        <taxon>Actinopterygii</taxon>
        <taxon>Neopterygii</taxon>
        <taxon>Teleostei</taxon>
        <taxon>Anguilliformes</taxon>
        <taxon>Anguillidae</taxon>
        <taxon>Anguilla</taxon>
    </lineage>
</organism>
<protein>
    <submittedName>
        <fullName evidence="1">Uncharacterized protein</fullName>
    </submittedName>
</protein>